<keyword evidence="7" id="KW-0472">Membrane</keyword>
<evidence type="ECO:0000313" key="10">
    <source>
        <dbReference type="Proteomes" id="UP000602442"/>
    </source>
</evidence>
<evidence type="ECO:0000256" key="6">
    <source>
        <dbReference type="SAM" id="MobiDB-lite"/>
    </source>
</evidence>
<feature type="region of interest" description="Disordered" evidence="6">
    <location>
        <begin position="162"/>
        <end position="182"/>
    </location>
</feature>
<dbReference type="CDD" id="cd00130">
    <property type="entry name" value="PAS"/>
    <property type="match status" value="1"/>
</dbReference>
<protein>
    <recommendedName>
        <fullName evidence="2">histidine kinase</fullName>
        <ecNumber evidence="2">2.7.13.3</ecNumber>
    </recommendedName>
</protein>
<dbReference type="PANTHER" id="PTHR43304:SF1">
    <property type="entry name" value="PAC DOMAIN-CONTAINING PROTEIN"/>
    <property type="match status" value="1"/>
</dbReference>
<dbReference type="EMBL" id="JAEANY010000001">
    <property type="protein sequence ID" value="MBH5321149.1"/>
    <property type="molecule type" value="Genomic_DNA"/>
</dbReference>
<dbReference type="InterPro" id="IPR035965">
    <property type="entry name" value="PAS-like_dom_sf"/>
</dbReference>
<organism evidence="9 10">
    <name type="scientific">Aurantiacibacter sediminis</name>
    <dbReference type="NCBI Taxonomy" id="2793064"/>
    <lineage>
        <taxon>Bacteria</taxon>
        <taxon>Pseudomonadati</taxon>
        <taxon>Pseudomonadota</taxon>
        <taxon>Alphaproteobacteria</taxon>
        <taxon>Sphingomonadales</taxon>
        <taxon>Erythrobacteraceae</taxon>
        <taxon>Aurantiacibacter</taxon>
    </lineage>
</organism>
<comment type="caution">
    <text evidence="9">The sequence shown here is derived from an EMBL/GenBank/DDBJ whole genome shotgun (WGS) entry which is preliminary data.</text>
</comment>
<dbReference type="SUPFAM" id="SSF55785">
    <property type="entry name" value="PYP-like sensor domain (PAS domain)"/>
    <property type="match status" value="1"/>
</dbReference>
<dbReference type="EC" id="2.7.13.3" evidence="2"/>
<reference evidence="9 10" key="1">
    <citation type="submission" date="2020-11" db="EMBL/GenBank/DDBJ databases">
        <title>Erythrobacter sediminis sp. nov., a marine bacterium from a tidal flat of Garorim Bay.</title>
        <authorList>
            <person name="Kim D."/>
            <person name="Yoo Y."/>
            <person name="Kim J.-J."/>
        </authorList>
    </citation>
    <scope>NUCLEOTIDE SEQUENCE [LARGE SCALE GENOMIC DNA]</scope>
    <source>
        <strain evidence="9 10">JGD-13</strain>
    </source>
</reference>
<dbReference type="Proteomes" id="UP000602442">
    <property type="component" value="Unassembled WGS sequence"/>
</dbReference>
<feature type="domain" description="PAS fold-3" evidence="8">
    <location>
        <begin position="67"/>
        <end position="152"/>
    </location>
</feature>
<evidence type="ECO:0000256" key="4">
    <source>
        <dbReference type="ARBA" id="ARBA00022679"/>
    </source>
</evidence>
<dbReference type="InterPro" id="IPR000014">
    <property type="entry name" value="PAS"/>
</dbReference>
<comment type="catalytic activity">
    <reaction evidence="1">
        <text>ATP + protein L-histidine = ADP + protein N-phospho-L-histidine.</text>
        <dbReference type="EC" id="2.7.13.3"/>
    </reaction>
</comment>
<dbReference type="RefSeq" id="WP_339379533.1">
    <property type="nucleotide sequence ID" value="NZ_CAWPTA010000006.1"/>
</dbReference>
<keyword evidence="7" id="KW-1133">Transmembrane helix</keyword>
<evidence type="ECO:0000256" key="7">
    <source>
        <dbReference type="SAM" id="Phobius"/>
    </source>
</evidence>
<name>A0ABS0N2A0_9SPHN</name>
<keyword evidence="4" id="KW-0808">Transferase</keyword>
<evidence type="ECO:0000313" key="9">
    <source>
        <dbReference type="EMBL" id="MBH5321149.1"/>
    </source>
</evidence>
<feature type="transmembrane region" description="Helical" evidence="7">
    <location>
        <begin position="6"/>
        <end position="28"/>
    </location>
</feature>
<keyword evidence="5" id="KW-0418">Kinase</keyword>
<accession>A0ABS0N2A0</accession>
<dbReference type="PANTHER" id="PTHR43304">
    <property type="entry name" value="PHYTOCHROME-LIKE PROTEIN CPH1"/>
    <property type="match status" value="1"/>
</dbReference>
<evidence type="ECO:0000259" key="8">
    <source>
        <dbReference type="Pfam" id="PF08447"/>
    </source>
</evidence>
<evidence type="ECO:0000256" key="3">
    <source>
        <dbReference type="ARBA" id="ARBA00022553"/>
    </source>
</evidence>
<evidence type="ECO:0000256" key="1">
    <source>
        <dbReference type="ARBA" id="ARBA00000085"/>
    </source>
</evidence>
<keyword evidence="7" id="KW-0812">Transmembrane</keyword>
<sequence>MESGVFILILGVTLSVLAIIVLIALGRLPSELANLRRSCERTKTTLLAAERLGGIGTWSIDLQTREIFWSKRVFDIHRRDPAKGAPAMDAAISYYHPSDREMVQRSVDRALARGDDYEFSARIICDDGEEKRVVSRGMCQTNVTGTVIAVFGIFIETGTATSADGASDNAPATGDHISSQQE</sequence>
<keyword evidence="10" id="KW-1185">Reference proteome</keyword>
<dbReference type="Pfam" id="PF08447">
    <property type="entry name" value="PAS_3"/>
    <property type="match status" value="1"/>
</dbReference>
<dbReference type="InterPro" id="IPR052162">
    <property type="entry name" value="Sensor_kinase/Photoreceptor"/>
</dbReference>
<proteinExistence type="predicted"/>
<dbReference type="Gene3D" id="3.30.450.20">
    <property type="entry name" value="PAS domain"/>
    <property type="match status" value="1"/>
</dbReference>
<evidence type="ECO:0000256" key="2">
    <source>
        <dbReference type="ARBA" id="ARBA00012438"/>
    </source>
</evidence>
<dbReference type="InterPro" id="IPR013655">
    <property type="entry name" value="PAS_fold_3"/>
</dbReference>
<evidence type="ECO:0000256" key="5">
    <source>
        <dbReference type="ARBA" id="ARBA00022777"/>
    </source>
</evidence>
<keyword evidence="3" id="KW-0597">Phosphoprotein</keyword>
<gene>
    <name evidence="9" type="ORF">I5L03_00960</name>
</gene>